<dbReference type="InterPro" id="IPR050204">
    <property type="entry name" value="AraC_XylS_family_regulators"/>
</dbReference>
<keyword evidence="2" id="KW-0238">DNA-binding</keyword>
<dbReference type="Proteomes" id="UP000295525">
    <property type="component" value="Unassembled WGS sequence"/>
</dbReference>
<evidence type="ECO:0000256" key="3">
    <source>
        <dbReference type="ARBA" id="ARBA00023163"/>
    </source>
</evidence>
<evidence type="ECO:0000259" key="4">
    <source>
        <dbReference type="PROSITE" id="PS01124"/>
    </source>
</evidence>
<keyword evidence="6" id="KW-1185">Reference proteome</keyword>
<dbReference type="SMART" id="SM00342">
    <property type="entry name" value="HTH_ARAC"/>
    <property type="match status" value="1"/>
</dbReference>
<dbReference type="GO" id="GO:0003700">
    <property type="term" value="F:DNA-binding transcription factor activity"/>
    <property type="evidence" value="ECO:0007669"/>
    <property type="project" value="InterPro"/>
</dbReference>
<dbReference type="GO" id="GO:0043565">
    <property type="term" value="F:sequence-specific DNA binding"/>
    <property type="evidence" value="ECO:0007669"/>
    <property type="project" value="InterPro"/>
</dbReference>
<dbReference type="PROSITE" id="PS01124">
    <property type="entry name" value="HTH_ARAC_FAMILY_2"/>
    <property type="match status" value="1"/>
</dbReference>
<reference evidence="5 6" key="1">
    <citation type="submission" date="2019-03" db="EMBL/GenBank/DDBJ databases">
        <title>Genomic Encyclopedia of Type Strains, Phase IV (KMG-IV): sequencing the most valuable type-strain genomes for metagenomic binning, comparative biology and taxonomic classification.</title>
        <authorList>
            <person name="Goeker M."/>
        </authorList>
    </citation>
    <scope>NUCLEOTIDE SEQUENCE [LARGE SCALE GENOMIC DNA]</scope>
    <source>
        <strain evidence="5 6">DSM 24591</strain>
    </source>
</reference>
<keyword evidence="1" id="KW-0805">Transcription regulation</keyword>
<dbReference type="InterPro" id="IPR018060">
    <property type="entry name" value="HTH_AraC"/>
</dbReference>
<dbReference type="AlphaFoldDB" id="A0A4V2UZ18"/>
<dbReference type="PANTHER" id="PTHR46796:SF13">
    <property type="entry name" value="HTH-TYPE TRANSCRIPTIONAL ACTIVATOR RHAS"/>
    <property type="match status" value="1"/>
</dbReference>
<feature type="domain" description="HTH araC/xylS-type" evidence="4">
    <location>
        <begin position="2"/>
        <end position="91"/>
    </location>
</feature>
<name>A0A4V2UZ18_9BURK</name>
<proteinExistence type="predicted"/>
<dbReference type="PANTHER" id="PTHR46796">
    <property type="entry name" value="HTH-TYPE TRANSCRIPTIONAL ACTIVATOR RHAS-RELATED"/>
    <property type="match status" value="1"/>
</dbReference>
<keyword evidence="3" id="KW-0804">Transcription</keyword>
<accession>A0A4V2UZ18</accession>
<dbReference type="Pfam" id="PF12833">
    <property type="entry name" value="HTH_18"/>
    <property type="match status" value="1"/>
</dbReference>
<gene>
    <name evidence="5" type="ORF">EDC26_103217</name>
</gene>
<comment type="caution">
    <text evidence="5">The sequence shown here is derived from an EMBL/GenBank/DDBJ whole genome shotgun (WGS) entry which is preliminary data.</text>
</comment>
<dbReference type="EMBL" id="SMAJ01000003">
    <property type="protein sequence ID" value="TCT09598.1"/>
    <property type="molecule type" value="Genomic_DNA"/>
</dbReference>
<dbReference type="Gene3D" id="1.10.10.60">
    <property type="entry name" value="Homeodomain-like"/>
    <property type="match status" value="1"/>
</dbReference>
<evidence type="ECO:0000313" key="5">
    <source>
        <dbReference type="EMBL" id="TCT09598.1"/>
    </source>
</evidence>
<sequence>MYSALTAIFNDPARPWTLHELARLCNVSRATLVRHFQDNAGHSAKDLLTDIRMTLAANELKKPGVSTEVVAETVGYQSVALSDAASLSTWG</sequence>
<evidence type="ECO:0000256" key="1">
    <source>
        <dbReference type="ARBA" id="ARBA00023015"/>
    </source>
</evidence>
<evidence type="ECO:0000256" key="2">
    <source>
        <dbReference type="ARBA" id="ARBA00023125"/>
    </source>
</evidence>
<protein>
    <submittedName>
        <fullName evidence="5">Helix-turn-helix protein</fullName>
    </submittedName>
</protein>
<evidence type="ECO:0000313" key="6">
    <source>
        <dbReference type="Proteomes" id="UP000295525"/>
    </source>
</evidence>
<dbReference type="SUPFAM" id="SSF46689">
    <property type="entry name" value="Homeodomain-like"/>
    <property type="match status" value="1"/>
</dbReference>
<organism evidence="5 6">
    <name type="scientific">Paralcaligenes ureilyticus</name>
    <dbReference type="NCBI Taxonomy" id="627131"/>
    <lineage>
        <taxon>Bacteria</taxon>
        <taxon>Pseudomonadati</taxon>
        <taxon>Pseudomonadota</taxon>
        <taxon>Betaproteobacteria</taxon>
        <taxon>Burkholderiales</taxon>
        <taxon>Alcaligenaceae</taxon>
        <taxon>Paralcaligenes</taxon>
    </lineage>
</organism>
<dbReference type="InterPro" id="IPR009057">
    <property type="entry name" value="Homeodomain-like_sf"/>
</dbReference>